<dbReference type="Pfam" id="PF01614">
    <property type="entry name" value="IclR_C"/>
    <property type="match status" value="1"/>
</dbReference>
<dbReference type="InterPro" id="IPR014757">
    <property type="entry name" value="Tscrpt_reg_IclR_C"/>
</dbReference>
<dbReference type="InterPro" id="IPR005471">
    <property type="entry name" value="Tscrpt_reg_IclR_N"/>
</dbReference>
<dbReference type="Pfam" id="PF09339">
    <property type="entry name" value="HTH_IclR"/>
    <property type="match status" value="1"/>
</dbReference>
<dbReference type="PANTHER" id="PTHR30136:SF24">
    <property type="entry name" value="HTH-TYPE TRANSCRIPTIONAL REPRESSOR ALLR"/>
    <property type="match status" value="1"/>
</dbReference>
<dbReference type="GO" id="GO:0003677">
    <property type="term" value="F:DNA binding"/>
    <property type="evidence" value="ECO:0007669"/>
    <property type="project" value="UniProtKB-KW"/>
</dbReference>
<keyword evidence="2" id="KW-0238">DNA-binding</keyword>
<evidence type="ECO:0000259" key="5">
    <source>
        <dbReference type="PROSITE" id="PS51078"/>
    </source>
</evidence>
<organism evidence="6 7">
    <name type="scientific">Seohaeicola zhoushanensis</name>
    <dbReference type="NCBI Taxonomy" id="1569283"/>
    <lineage>
        <taxon>Bacteria</taxon>
        <taxon>Pseudomonadati</taxon>
        <taxon>Pseudomonadota</taxon>
        <taxon>Alphaproteobacteria</taxon>
        <taxon>Rhodobacterales</taxon>
        <taxon>Roseobacteraceae</taxon>
        <taxon>Seohaeicola</taxon>
    </lineage>
</organism>
<evidence type="ECO:0000313" key="6">
    <source>
        <dbReference type="EMBL" id="GHF64500.1"/>
    </source>
</evidence>
<evidence type="ECO:0000256" key="2">
    <source>
        <dbReference type="ARBA" id="ARBA00023125"/>
    </source>
</evidence>
<evidence type="ECO:0000256" key="1">
    <source>
        <dbReference type="ARBA" id="ARBA00023015"/>
    </source>
</evidence>
<proteinExistence type="predicted"/>
<dbReference type="SUPFAM" id="SSF55781">
    <property type="entry name" value="GAF domain-like"/>
    <property type="match status" value="1"/>
</dbReference>
<dbReference type="InterPro" id="IPR050707">
    <property type="entry name" value="HTH_MetabolicPath_Reg"/>
</dbReference>
<reference evidence="6" key="1">
    <citation type="journal article" date="2014" name="Int. J. Syst. Evol. Microbiol.">
        <title>Complete genome sequence of Corynebacterium casei LMG S-19264T (=DSM 44701T), isolated from a smear-ripened cheese.</title>
        <authorList>
            <consortium name="US DOE Joint Genome Institute (JGI-PGF)"/>
            <person name="Walter F."/>
            <person name="Albersmeier A."/>
            <person name="Kalinowski J."/>
            <person name="Ruckert C."/>
        </authorList>
    </citation>
    <scope>NUCLEOTIDE SEQUENCE</scope>
    <source>
        <strain evidence="6">KCTC 42650</strain>
    </source>
</reference>
<comment type="caution">
    <text evidence="6">The sequence shown here is derived from an EMBL/GenBank/DDBJ whole genome shotgun (WGS) entry which is preliminary data.</text>
</comment>
<evidence type="ECO:0000256" key="3">
    <source>
        <dbReference type="ARBA" id="ARBA00023163"/>
    </source>
</evidence>
<evidence type="ECO:0000313" key="7">
    <source>
        <dbReference type="Proteomes" id="UP000626220"/>
    </source>
</evidence>
<dbReference type="AlphaFoldDB" id="A0A8J3MBD1"/>
<dbReference type="InterPro" id="IPR036388">
    <property type="entry name" value="WH-like_DNA-bd_sf"/>
</dbReference>
<accession>A0A8J3MBD1</accession>
<dbReference type="InterPro" id="IPR029016">
    <property type="entry name" value="GAF-like_dom_sf"/>
</dbReference>
<dbReference type="RefSeq" id="WP_189681865.1">
    <property type="nucleotide sequence ID" value="NZ_BNCJ01000015.1"/>
</dbReference>
<dbReference type="PROSITE" id="PS51078">
    <property type="entry name" value="ICLR_ED"/>
    <property type="match status" value="1"/>
</dbReference>
<dbReference type="SUPFAM" id="SSF46785">
    <property type="entry name" value="Winged helix' DNA-binding domain"/>
    <property type="match status" value="1"/>
</dbReference>
<reference evidence="6" key="2">
    <citation type="submission" date="2020-09" db="EMBL/GenBank/DDBJ databases">
        <authorList>
            <person name="Sun Q."/>
            <person name="Kim S."/>
        </authorList>
    </citation>
    <scope>NUCLEOTIDE SEQUENCE</scope>
    <source>
        <strain evidence="6">KCTC 42650</strain>
    </source>
</reference>
<keyword evidence="1" id="KW-0805">Transcription regulation</keyword>
<dbReference type="GO" id="GO:0045892">
    <property type="term" value="P:negative regulation of DNA-templated transcription"/>
    <property type="evidence" value="ECO:0007669"/>
    <property type="project" value="TreeGrafter"/>
</dbReference>
<keyword evidence="3" id="KW-0804">Transcription</keyword>
<dbReference type="PROSITE" id="PS51077">
    <property type="entry name" value="HTH_ICLR"/>
    <property type="match status" value="1"/>
</dbReference>
<evidence type="ECO:0000259" key="4">
    <source>
        <dbReference type="PROSITE" id="PS51077"/>
    </source>
</evidence>
<dbReference type="InterPro" id="IPR036390">
    <property type="entry name" value="WH_DNA-bd_sf"/>
</dbReference>
<keyword evidence="7" id="KW-1185">Reference proteome</keyword>
<name>A0A8J3MBD1_9RHOB</name>
<gene>
    <name evidence="6" type="ORF">GCM10017056_39750</name>
</gene>
<dbReference type="EMBL" id="BNCJ01000015">
    <property type="protein sequence ID" value="GHF64500.1"/>
    <property type="molecule type" value="Genomic_DNA"/>
</dbReference>
<protein>
    <submittedName>
        <fullName evidence="6">Transcriptional regulator</fullName>
    </submittedName>
</protein>
<feature type="domain" description="IclR-ED" evidence="5">
    <location>
        <begin position="65"/>
        <end position="247"/>
    </location>
</feature>
<dbReference type="SMART" id="SM00346">
    <property type="entry name" value="HTH_ICLR"/>
    <property type="match status" value="1"/>
</dbReference>
<sequence length="253" mass="27637">MDKTLLKGLQVLEQVVSASEPVKSAHIATELGLMKSNAHRVLKTLEFAGYIVQDPNTKEFTSSLKLWEMGSQIVNRLDLRKCASVPLHDLAHETGEAVHLSVLDGTEVIYIDKIDSPQPVGAYTRTGGRAPAYCVATGKALLSELTDEALTPILKKLVKHSNLTITDPKVLRADLIETRKRGYSINRGEWREAVWGLAAVIRDSRNDPIAAVGVSGPDFRLSEPERTEVLGEAVRRYAATISRGLGNRGPFAS</sequence>
<dbReference type="Gene3D" id="3.30.450.40">
    <property type="match status" value="1"/>
</dbReference>
<dbReference type="Gene3D" id="1.10.10.10">
    <property type="entry name" value="Winged helix-like DNA-binding domain superfamily/Winged helix DNA-binding domain"/>
    <property type="match status" value="1"/>
</dbReference>
<dbReference type="Proteomes" id="UP000626220">
    <property type="component" value="Unassembled WGS sequence"/>
</dbReference>
<dbReference type="GO" id="GO:0003700">
    <property type="term" value="F:DNA-binding transcription factor activity"/>
    <property type="evidence" value="ECO:0007669"/>
    <property type="project" value="TreeGrafter"/>
</dbReference>
<dbReference type="PANTHER" id="PTHR30136">
    <property type="entry name" value="HELIX-TURN-HELIX TRANSCRIPTIONAL REGULATOR, ICLR FAMILY"/>
    <property type="match status" value="1"/>
</dbReference>
<feature type="domain" description="HTH iclR-type" evidence="4">
    <location>
        <begin position="2"/>
        <end position="64"/>
    </location>
</feature>